<keyword evidence="11 14" id="KW-0408">Iron</keyword>
<evidence type="ECO:0000313" key="17">
    <source>
        <dbReference type="EMBL" id="ASO98032.1"/>
    </source>
</evidence>
<keyword evidence="8" id="KW-0256">Endoplasmic reticulum</keyword>
<dbReference type="GO" id="GO:0005789">
    <property type="term" value="C:endoplasmic reticulum membrane"/>
    <property type="evidence" value="ECO:0007669"/>
    <property type="project" value="UniProtKB-SubCell"/>
</dbReference>
<dbReference type="InterPro" id="IPR036396">
    <property type="entry name" value="Cyt_P450_sf"/>
</dbReference>
<evidence type="ECO:0000256" key="8">
    <source>
        <dbReference type="ARBA" id="ARBA00022824"/>
    </source>
</evidence>
<dbReference type="GO" id="GO:0016705">
    <property type="term" value="F:oxidoreductase activity, acting on paired donors, with incorporation or reduction of molecular oxygen"/>
    <property type="evidence" value="ECO:0007669"/>
    <property type="project" value="InterPro"/>
</dbReference>
<evidence type="ECO:0000256" key="2">
    <source>
        <dbReference type="ARBA" id="ARBA00003690"/>
    </source>
</evidence>
<comment type="subcellular location">
    <subcellularLocation>
        <location evidence="4">Endoplasmic reticulum membrane</location>
        <topology evidence="4">Peripheral membrane protein</topology>
    </subcellularLocation>
    <subcellularLocation>
        <location evidence="3">Microsome membrane</location>
        <topology evidence="3">Peripheral membrane protein</topology>
    </subcellularLocation>
</comment>
<comment type="similarity">
    <text evidence="5 15">Belongs to the cytochrome P450 family.</text>
</comment>
<evidence type="ECO:0000256" key="12">
    <source>
        <dbReference type="ARBA" id="ARBA00023033"/>
    </source>
</evidence>
<dbReference type="PANTHER" id="PTHR24291:SF189">
    <property type="entry name" value="CYTOCHROME P450 4C3-RELATED"/>
    <property type="match status" value="1"/>
</dbReference>
<keyword evidence="12 15" id="KW-0503">Monooxygenase</keyword>
<keyword evidence="9" id="KW-0492">Microsome</keyword>
<reference evidence="17" key="1">
    <citation type="journal article" date="2017" name="Insect Sci.">
        <title>The expression of Spodoptera exigua P450 and UGT genes: tissue specificity and response to insecticides.</title>
        <authorList>
            <person name="Hu B."/>
            <person name="Zhang S.H."/>
            <person name="Ren M.M."/>
            <person name="Tian X.R."/>
            <person name="Wei Q."/>
            <person name="Mburu D.K."/>
            <person name="Su J.Y."/>
        </authorList>
    </citation>
    <scope>NUCLEOTIDE SEQUENCE</scope>
</reference>
<keyword evidence="16" id="KW-0732">Signal</keyword>
<name>A0A248QFF2_SPOEX</name>
<dbReference type="InterPro" id="IPR001128">
    <property type="entry name" value="Cyt_P450"/>
</dbReference>
<evidence type="ECO:0000256" key="16">
    <source>
        <dbReference type="SAM" id="SignalP"/>
    </source>
</evidence>
<evidence type="ECO:0000256" key="4">
    <source>
        <dbReference type="ARBA" id="ARBA00004406"/>
    </source>
</evidence>
<dbReference type="GO" id="GO:0005506">
    <property type="term" value="F:iron ion binding"/>
    <property type="evidence" value="ECO:0007669"/>
    <property type="project" value="InterPro"/>
</dbReference>
<keyword evidence="7 14" id="KW-0479">Metal-binding</keyword>
<keyword evidence="13" id="KW-0472">Membrane</keyword>
<dbReference type="Gene3D" id="1.10.630.10">
    <property type="entry name" value="Cytochrome P450"/>
    <property type="match status" value="1"/>
</dbReference>
<evidence type="ECO:0000256" key="1">
    <source>
        <dbReference type="ARBA" id="ARBA00001971"/>
    </source>
</evidence>
<accession>A0A248QFF2</accession>
<keyword evidence="6 14" id="KW-0349">Heme</keyword>
<evidence type="ECO:0000256" key="3">
    <source>
        <dbReference type="ARBA" id="ARBA00004174"/>
    </source>
</evidence>
<evidence type="ECO:0000256" key="13">
    <source>
        <dbReference type="ARBA" id="ARBA00023136"/>
    </source>
</evidence>
<evidence type="ECO:0000256" key="14">
    <source>
        <dbReference type="PIRSR" id="PIRSR602401-1"/>
    </source>
</evidence>
<dbReference type="Pfam" id="PF00067">
    <property type="entry name" value="p450"/>
    <property type="match status" value="1"/>
</dbReference>
<evidence type="ECO:0000256" key="5">
    <source>
        <dbReference type="ARBA" id="ARBA00010617"/>
    </source>
</evidence>
<gene>
    <name evidence="17" type="primary">CYP340AA1</name>
</gene>
<dbReference type="InterPro" id="IPR017972">
    <property type="entry name" value="Cyt_P450_CS"/>
</dbReference>
<dbReference type="SUPFAM" id="SSF48264">
    <property type="entry name" value="Cytochrome P450"/>
    <property type="match status" value="1"/>
</dbReference>
<dbReference type="PRINTS" id="PR00385">
    <property type="entry name" value="P450"/>
</dbReference>
<sequence>MIFAVLIVSFCALLVLWSRLKPRGPSPPVHPGALPILGHAHQLYGDPKKFWVTKKKMYQFSLDSGGVSEIRLGPHSVYVLTDPDDSLVIANTCLNKPYYYDFAKEMFNRGLVTASLTTWKPHRKLLYPAFNMQVLATFVTEYNTQSRNLVAALKAEVGKEPFNVRQYLVNQLLKTVCQTSLGLETKDKSIDEDYANATEDLFMLFIERLKKIYLHLPFIFAWSSIRAKQDQLLKITNEAMFRVIDKRKVELKGSVVKNKTPTRDVKFKPLLDQLLELSDTQDALSDAEIREHLDTVVAAAYDTTATAITYALILLGTYPEIQDRAYKEIKTVLGDEDKDISKDDLQKLVYIEAVLKESMRMYPSVPCVARSIETDVQLKNYTLPAGSSCMISIYGMNHHAMWGADVDEFKPERWLDPSTLPDNPNVFCSFSLGKRNCLGRLYAMLVMKTVLAHILRKFLIISDINSITTQYDILIKPADNSQIRLELRSG</sequence>
<dbReference type="InterPro" id="IPR050196">
    <property type="entry name" value="Cytochrome_P450_Monoox"/>
</dbReference>
<feature type="chain" id="PRO_5012105798" evidence="16">
    <location>
        <begin position="18"/>
        <end position="490"/>
    </location>
</feature>
<evidence type="ECO:0000256" key="7">
    <source>
        <dbReference type="ARBA" id="ARBA00022723"/>
    </source>
</evidence>
<dbReference type="InterPro" id="IPR002401">
    <property type="entry name" value="Cyt_P450_E_grp-I"/>
</dbReference>
<evidence type="ECO:0000256" key="15">
    <source>
        <dbReference type="RuleBase" id="RU000461"/>
    </source>
</evidence>
<keyword evidence="10 15" id="KW-0560">Oxidoreductase</keyword>
<dbReference type="GO" id="GO:0020037">
    <property type="term" value="F:heme binding"/>
    <property type="evidence" value="ECO:0007669"/>
    <property type="project" value="InterPro"/>
</dbReference>
<dbReference type="AlphaFoldDB" id="A0A248QFF2"/>
<evidence type="ECO:0000256" key="11">
    <source>
        <dbReference type="ARBA" id="ARBA00023004"/>
    </source>
</evidence>
<dbReference type="EMBL" id="KX443457">
    <property type="protein sequence ID" value="ASO98032.1"/>
    <property type="molecule type" value="mRNA"/>
</dbReference>
<dbReference type="GO" id="GO:0004497">
    <property type="term" value="F:monooxygenase activity"/>
    <property type="evidence" value="ECO:0007669"/>
    <property type="project" value="UniProtKB-KW"/>
</dbReference>
<protein>
    <submittedName>
        <fullName evidence="17">Cytochrome p450 CYP340AA1</fullName>
    </submittedName>
</protein>
<comment type="function">
    <text evidence="2">May be involved in the metabolism of insect hormones and in the breakdown of synthetic insecticides.</text>
</comment>
<dbReference type="PANTHER" id="PTHR24291">
    <property type="entry name" value="CYTOCHROME P450 FAMILY 4"/>
    <property type="match status" value="1"/>
</dbReference>
<dbReference type="PRINTS" id="PR00463">
    <property type="entry name" value="EP450I"/>
</dbReference>
<feature type="signal peptide" evidence="16">
    <location>
        <begin position="1"/>
        <end position="17"/>
    </location>
</feature>
<evidence type="ECO:0000256" key="10">
    <source>
        <dbReference type="ARBA" id="ARBA00023002"/>
    </source>
</evidence>
<proteinExistence type="evidence at transcript level"/>
<comment type="cofactor">
    <cofactor evidence="1 14">
        <name>heme</name>
        <dbReference type="ChEBI" id="CHEBI:30413"/>
    </cofactor>
</comment>
<evidence type="ECO:0000256" key="9">
    <source>
        <dbReference type="ARBA" id="ARBA00022848"/>
    </source>
</evidence>
<feature type="binding site" description="axial binding residue" evidence="14">
    <location>
        <position position="437"/>
    </location>
    <ligand>
        <name>heme</name>
        <dbReference type="ChEBI" id="CHEBI:30413"/>
    </ligand>
    <ligandPart>
        <name>Fe</name>
        <dbReference type="ChEBI" id="CHEBI:18248"/>
    </ligandPart>
</feature>
<organism evidence="17">
    <name type="scientific">Spodoptera exigua</name>
    <name type="common">Beet armyworm</name>
    <name type="synonym">Noctua fulgens</name>
    <dbReference type="NCBI Taxonomy" id="7107"/>
    <lineage>
        <taxon>Eukaryota</taxon>
        <taxon>Metazoa</taxon>
        <taxon>Ecdysozoa</taxon>
        <taxon>Arthropoda</taxon>
        <taxon>Hexapoda</taxon>
        <taxon>Insecta</taxon>
        <taxon>Pterygota</taxon>
        <taxon>Neoptera</taxon>
        <taxon>Endopterygota</taxon>
        <taxon>Lepidoptera</taxon>
        <taxon>Glossata</taxon>
        <taxon>Ditrysia</taxon>
        <taxon>Noctuoidea</taxon>
        <taxon>Noctuidae</taxon>
        <taxon>Amphipyrinae</taxon>
        <taxon>Spodoptera</taxon>
    </lineage>
</organism>
<evidence type="ECO:0000256" key="6">
    <source>
        <dbReference type="ARBA" id="ARBA00022617"/>
    </source>
</evidence>
<dbReference type="PROSITE" id="PS00086">
    <property type="entry name" value="CYTOCHROME_P450"/>
    <property type="match status" value="1"/>
</dbReference>